<dbReference type="KEGG" id="nhm:NHE_0712"/>
<dbReference type="Pfam" id="PF05164">
    <property type="entry name" value="ZapA"/>
    <property type="match status" value="1"/>
</dbReference>
<protein>
    <submittedName>
        <fullName evidence="1">Cell division ZapA family protein</fullName>
    </submittedName>
</protein>
<keyword evidence="1" id="KW-0131">Cell cycle</keyword>
<gene>
    <name evidence="1" type="ORF">NHE_0712</name>
</gene>
<dbReference type="STRING" id="1286528.NHE_0712"/>
<dbReference type="SUPFAM" id="SSF102829">
    <property type="entry name" value="Cell division protein ZapA-like"/>
    <property type="match status" value="1"/>
</dbReference>
<accession>X5HMF2</accession>
<dbReference type="AlphaFoldDB" id="X5HMF2"/>
<dbReference type="InterPro" id="IPR036192">
    <property type="entry name" value="Cell_div_ZapA-like_sf"/>
</dbReference>
<evidence type="ECO:0000313" key="2">
    <source>
        <dbReference type="Proteomes" id="UP000023755"/>
    </source>
</evidence>
<dbReference type="Gene3D" id="3.30.160.880">
    <property type="entry name" value="Cell division protein ZapA protomer, N-terminal domain"/>
    <property type="match status" value="1"/>
</dbReference>
<dbReference type="InterPro" id="IPR007838">
    <property type="entry name" value="Cell_div_ZapA-like"/>
</dbReference>
<reference evidence="1 2" key="1">
    <citation type="submission" date="2014-03" db="EMBL/GenBank/DDBJ databases">
        <title>Sequencing and Comparison of Genomes and Transcriptome Profiles of Human Ehrlichiosis Agents.</title>
        <authorList>
            <person name="Lin M."/>
            <person name="Daugherty S.C."/>
            <person name="Nagaraj S."/>
            <person name="Cheng Z."/>
            <person name="Xiong Q."/>
            <person name="Lin F.-Y."/>
            <person name="Sengamalay N."/>
            <person name="Ott S."/>
            <person name="Godinez A."/>
            <person name="Tallon L.J."/>
            <person name="Sadzewicz L."/>
            <person name="Fraser C.M."/>
            <person name="Dunning Hotopp J.C."/>
            <person name="Rikihisa Y."/>
        </authorList>
    </citation>
    <scope>NUCLEOTIDE SEQUENCE [LARGE SCALE GENOMIC DNA]</scope>
    <source>
        <strain evidence="1 2">Oregon</strain>
    </source>
</reference>
<proteinExistence type="predicted"/>
<dbReference type="EMBL" id="CP007481">
    <property type="protein sequence ID" value="AHX11645.1"/>
    <property type="molecule type" value="Genomic_DNA"/>
</dbReference>
<dbReference type="GO" id="GO:0051301">
    <property type="term" value="P:cell division"/>
    <property type="evidence" value="ECO:0007669"/>
    <property type="project" value="UniProtKB-KW"/>
</dbReference>
<dbReference type="Proteomes" id="UP000023755">
    <property type="component" value="Chromosome"/>
</dbReference>
<dbReference type="HOGENOM" id="CLU_2207220_0_0_5"/>
<keyword evidence="2" id="KW-1185">Reference proteome</keyword>
<name>X5HMF2_9RICK</name>
<evidence type="ECO:0000313" key="1">
    <source>
        <dbReference type="EMBL" id="AHX11645.1"/>
    </source>
</evidence>
<dbReference type="InterPro" id="IPR042233">
    <property type="entry name" value="Cell_div_ZapA_N"/>
</dbReference>
<organism evidence="1 2">
    <name type="scientific">Neorickettsia helminthoeca str. Oregon</name>
    <dbReference type="NCBI Taxonomy" id="1286528"/>
    <lineage>
        <taxon>Bacteria</taxon>
        <taxon>Pseudomonadati</taxon>
        <taxon>Pseudomonadota</taxon>
        <taxon>Alphaproteobacteria</taxon>
        <taxon>Rickettsiales</taxon>
        <taxon>Anaplasmataceae</taxon>
        <taxon>Neorickettsia</taxon>
    </lineage>
</organism>
<sequence>MSKLITKSIVINNTTHKIACTKEDEKKLEYLAERLDKRMKVIADSSNSKINDITLLLFAALELENLLLDSSQNNDNNARNTTHQQEKIIDYATSAIENFIEHVENMD</sequence>
<dbReference type="RefSeq" id="WP_038559923.1">
    <property type="nucleotide sequence ID" value="NZ_CP007481.1"/>
</dbReference>
<dbReference type="OrthoDB" id="9797575at2"/>
<keyword evidence="1" id="KW-0132">Cell division</keyword>